<protein>
    <submittedName>
        <fullName evidence="2">Uncharacterized protein</fullName>
    </submittedName>
</protein>
<feature type="compositionally biased region" description="Low complexity" evidence="1">
    <location>
        <begin position="17"/>
        <end position="29"/>
    </location>
</feature>
<name>A0A0A9GDY5_ARUDO</name>
<dbReference type="EMBL" id="GBRH01177125">
    <property type="protein sequence ID" value="JAE20771.1"/>
    <property type="molecule type" value="Transcribed_RNA"/>
</dbReference>
<dbReference type="AlphaFoldDB" id="A0A0A9GDY5"/>
<feature type="region of interest" description="Disordered" evidence="1">
    <location>
        <begin position="1"/>
        <end position="51"/>
    </location>
</feature>
<reference evidence="2" key="2">
    <citation type="journal article" date="2015" name="Data Brief">
        <title>Shoot transcriptome of the giant reed, Arundo donax.</title>
        <authorList>
            <person name="Barrero R.A."/>
            <person name="Guerrero F.D."/>
            <person name="Moolhuijzen P."/>
            <person name="Goolsby J.A."/>
            <person name="Tidwell J."/>
            <person name="Bellgard S.E."/>
            <person name="Bellgard M.I."/>
        </authorList>
    </citation>
    <scope>NUCLEOTIDE SEQUENCE</scope>
    <source>
        <tissue evidence="2">Shoot tissue taken approximately 20 cm above the soil surface</tissue>
    </source>
</reference>
<accession>A0A0A9GDY5</accession>
<reference evidence="2" key="1">
    <citation type="submission" date="2014-09" db="EMBL/GenBank/DDBJ databases">
        <authorList>
            <person name="Magalhaes I.L.F."/>
            <person name="Oliveira U."/>
            <person name="Santos F.R."/>
            <person name="Vidigal T.H.D.A."/>
            <person name="Brescovit A.D."/>
            <person name="Santos A.J."/>
        </authorList>
    </citation>
    <scope>NUCLEOTIDE SEQUENCE</scope>
    <source>
        <tissue evidence="2">Shoot tissue taken approximately 20 cm above the soil surface</tissue>
    </source>
</reference>
<evidence type="ECO:0000256" key="1">
    <source>
        <dbReference type="SAM" id="MobiDB-lite"/>
    </source>
</evidence>
<evidence type="ECO:0000313" key="2">
    <source>
        <dbReference type="EMBL" id="JAE20771.1"/>
    </source>
</evidence>
<organism evidence="2">
    <name type="scientific">Arundo donax</name>
    <name type="common">Giant reed</name>
    <name type="synonym">Donax arundinaceus</name>
    <dbReference type="NCBI Taxonomy" id="35708"/>
    <lineage>
        <taxon>Eukaryota</taxon>
        <taxon>Viridiplantae</taxon>
        <taxon>Streptophyta</taxon>
        <taxon>Embryophyta</taxon>
        <taxon>Tracheophyta</taxon>
        <taxon>Spermatophyta</taxon>
        <taxon>Magnoliopsida</taxon>
        <taxon>Liliopsida</taxon>
        <taxon>Poales</taxon>
        <taxon>Poaceae</taxon>
        <taxon>PACMAD clade</taxon>
        <taxon>Arundinoideae</taxon>
        <taxon>Arundineae</taxon>
        <taxon>Arundo</taxon>
    </lineage>
</organism>
<sequence>MRLRAQEAAASTSRGNASESELVEEASLSDFTGKRGREALTRPPEVAAAAASDFRPGADLESERPHERLWPATSRIDLPRWWRRDQFQGMPHMLRESCDNCCSSSSPSSSSSWNMYLLPQTASWELELTESTAARSGGLLAVAVAARRPARRLKRRGGRRAGFGWGWGFSVSWSRSVFNALVVLAPALRREDLAG</sequence>
<proteinExistence type="predicted"/>